<accession>A0A840XHF5</accession>
<gene>
    <name evidence="4" type="ORF">BJ959_001242</name>
</gene>
<evidence type="ECO:0000313" key="5">
    <source>
        <dbReference type="Proteomes" id="UP000552883"/>
    </source>
</evidence>
<sequence length="105" mass="10295">MSDVTPPPAPTPPPAAPYAPAAAGPKTNTLAIVSLVLAFFVSLGAVICGHIALSQIKKTGENGRGLAIAGLVLGYLGLVAGLIGVIAWIGFFAIAASSGGITFAP</sequence>
<evidence type="ECO:0000313" key="4">
    <source>
        <dbReference type="EMBL" id="MBB5617746.1"/>
    </source>
</evidence>
<dbReference type="RefSeq" id="WP_153982813.1">
    <property type="nucleotide sequence ID" value="NZ_BAAANZ010000006.1"/>
</dbReference>
<protein>
    <submittedName>
        <fullName evidence="4">Peptidyl-prolyl cis-trans isomerase B (Cyclophilin B)</fullName>
        <ecNumber evidence="4">5.2.1.8</ecNumber>
    </submittedName>
</protein>
<keyword evidence="4" id="KW-0413">Isomerase</keyword>
<feature type="domain" description="DUF4190" evidence="3">
    <location>
        <begin position="30"/>
        <end position="83"/>
    </location>
</feature>
<dbReference type="GO" id="GO:0003755">
    <property type="term" value="F:peptidyl-prolyl cis-trans isomerase activity"/>
    <property type="evidence" value="ECO:0007669"/>
    <property type="project" value="UniProtKB-EC"/>
</dbReference>
<comment type="caution">
    <text evidence="4">The sequence shown here is derived from an EMBL/GenBank/DDBJ whole genome shotgun (WGS) entry which is preliminary data.</text>
</comment>
<proteinExistence type="predicted"/>
<keyword evidence="2" id="KW-0812">Transmembrane</keyword>
<dbReference type="AlphaFoldDB" id="A0A840XHF5"/>
<dbReference type="Proteomes" id="UP000552883">
    <property type="component" value="Unassembled WGS sequence"/>
</dbReference>
<keyword evidence="2" id="KW-0472">Membrane</keyword>
<feature type="region of interest" description="Disordered" evidence="1">
    <location>
        <begin position="1"/>
        <end position="20"/>
    </location>
</feature>
<keyword evidence="2" id="KW-1133">Transmembrane helix</keyword>
<dbReference type="InterPro" id="IPR025241">
    <property type="entry name" value="DUF4190"/>
</dbReference>
<reference evidence="4 5" key="1">
    <citation type="submission" date="2020-08" db="EMBL/GenBank/DDBJ databases">
        <title>Sequencing the genomes of 1000 actinobacteria strains.</title>
        <authorList>
            <person name="Klenk H.-P."/>
        </authorList>
    </citation>
    <scope>NUCLEOTIDE SEQUENCE [LARGE SCALE GENOMIC DNA]</scope>
    <source>
        <strain evidence="4 5">DSM 23889</strain>
    </source>
</reference>
<feature type="transmembrane region" description="Helical" evidence="2">
    <location>
        <begin position="65"/>
        <end position="95"/>
    </location>
</feature>
<feature type="compositionally biased region" description="Pro residues" evidence="1">
    <location>
        <begin position="1"/>
        <end position="17"/>
    </location>
</feature>
<keyword evidence="5" id="KW-1185">Reference proteome</keyword>
<feature type="transmembrane region" description="Helical" evidence="2">
    <location>
        <begin position="30"/>
        <end position="53"/>
    </location>
</feature>
<evidence type="ECO:0000256" key="2">
    <source>
        <dbReference type="SAM" id="Phobius"/>
    </source>
</evidence>
<dbReference type="OrthoDB" id="4374883at2"/>
<dbReference type="EMBL" id="JACHBS010000001">
    <property type="protein sequence ID" value="MBB5617746.1"/>
    <property type="molecule type" value="Genomic_DNA"/>
</dbReference>
<evidence type="ECO:0000256" key="1">
    <source>
        <dbReference type="SAM" id="MobiDB-lite"/>
    </source>
</evidence>
<dbReference type="EC" id="5.2.1.8" evidence="4"/>
<organism evidence="4 5">
    <name type="scientific">Microcella frigidaquae</name>
    <dbReference type="NCBI Taxonomy" id="424758"/>
    <lineage>
        <taxon>Bacteria</taxon>
        <taxon>Bacillati</taxon>
        <taxon>Actinomycetota</taxon>
        <taxon>Actinomycetes</taxon>
        <taxon>Micrococcales</taxon>
        <taxon>Microbacteriaceae</taxon>
        <taxon>Microcella</taxon>
    </lineage>
</organism>
<dbReference type="Pfam" id="PF13828">
    <property type="entry name" value="DUF4190"/>
    <property type="match status" value="1"/>
</dbReference>
<name>A0A840XHF5_9MICO</name>
<evidence type="ECO:0000259" key="3">
    <source>
        <dbReference type="Pfam" id="PF13828"/>
    </source>
</evidence>